<evidence type="ECO:0000313" key="9">
    <source>
        <dbReference type="EMBL" id="RCX33503.1"/>
    </source>
</evidence>
<comment type="function">
    <text evidence="7">CyaE is necessary for transport of calmodulin-sensitive adenylate cyclase-hemolysin (cyclolysin).</text>
</comment>
<dbReference type="GO" id="GO:0015562">
    <property type="term" value="F:efflux transmembrane transporter activity"/>
    <property type="evidence" value="ECO:0007669"/>
    <property type="project" value="InterPro"/>
</dbReference>
<feature type="coiled-coil region" evidence="8">
    <location>
        <begin position="232"/>
        <end position="259"/>
    </location>
</feature>
<comment type="subcellular location">
    <subcellularLocation>
        <location evidence="7">Cell outer membrane</location>
        <topology evidence="7">Peripheral membrane protein</topology>
    </subcellularLocation>
</comment>
<keyword evidence="4" id="KW-0812">Transmembrane</keyword>
<keyword evidence="3" id="KW-1134">Transmembrane beta strand</keyword>
<keyword evidence="10" id="KW-1185">Reference proteome</keyword>
<dbReference type="PANTHER" id="PTHR30026">
    <property type="entry name" value="OUTER MEMBRANE PROTEIN TOLC"/>
    <property type="match status" value="1"/>
</dbReference>
<evidence type="ECO:0000256" key="3">
    <source>
        <dbReference type="ARBA" id="ARBA00022452"/>
    </source>
</evidence>
<comment type="similarity">
    <text evidence="1 7">Belongs to the outer membrane factor (OMF) (TC 1.B.17) family.</text>
</comment>
<comment type="caution">
    <text evidence="9">The sequence shown here is derived from an EMBL/GenBank/DDBJ whole genome shotgun (WGS) entry which is preliminary data.</text>
</comment>
<evidence type="ECO:0000256" key="2">
    <source>
        <dbReference type="ARBA" id="ARBA00022448"/>
    </source>
</evidence>
<protein>
    <recommendedName>
        <fullName evidence="7">Protein CyaE</fullName>
    </recommendedName>
</protein>
<proteinExistence type="inferred from homology"/>
<keyword evidence="2 7" id="KW-0813">Transport</keyword>
<dbReference type="Proteomes" id="UP000252707">
    <property type="component" value="Unassembled WGS sequence"/>
</dbReference>
<keyword evidence="7" id="KW-0354">Hemolysis</keyword>
<gene>
    <name evidence="9" type="ORF">DFQ59_101808</name>
</gene>
<reference evidence="9 10" key="1">
    <citation type="submission" date="2018-07" db="EMBL/GenBank/DDBJ databases">
        <title>Genomic Encyclopedia of Type Strains, Phase IV (KMG-IV): sequencing the most valuable type-strain genomes for metagenomic binning, comparative biology and taxonomic classification.</title>
        <authorList>
            <person name="Goeker M."/>
        </authorList>
    </citation>
    <scope>NUCLEOTIDE SEQUENCE [LARGE SCALE GENOMIC DNA]</scope>
    <source>
        <strain evidence="9 10">DSM 26407</strain>
    </source>
</reference>
<dbReference type="EMBL" id="QPJY01000001">
    <property type="protein sequence ID" value="RCX33503.1"/>
    <property type="molecule type" value="Genomic_DNA"/>
</dbReference>
<keyword evidence="8" id="KW-0175">Coiled coil</keyword>
<evidence type="ECO:0000256" key="8">
    <source>
        <dbReference type="SAM" id="Coils"/>
    </source>
</evidence>
<dbReference type="InterPro" id="IPR028351">
    <property type="entry name" value="CyaE"/>
</dbReference>
<dbReference type="GO" id="GO:0009279">
    <property type="term" value="C:cell outer membrane"/>
    <property type="evidence" value="ECO:0007669"/>
    <property type="project" value="UniProtKB-SubCell"/>
</dbReference>
<accession>A0A369CII2</accession>
<sequence>MLTFREFCTAGDSSNALSVGGTKRFAVACLLLVPFLLATAAAAAGEKPTALRLEQLIEMALAENPQMGVARGALKAADARLGQQQAGYYPKIAVEGRIEQVTLNAATPRESRSYLDFSSIDPSLGRVYVANPDEDMTGYTRTSAAVSAEYMLVDFGRRNGGVRSAEERLGAARAALSGTENETVLNVVSAYFNILKAEELVGVERESRSRKREAVKLARTLHEAGRGTVGDVARAEADLGQAEVELTRAENELQLSRLALRRAVGVAPGGPPLELSRKSRLADPGRLVSELDALVERAIGRRPEVEAQQRTIAATQAAVQKERAEYRPSVNLFANYSVQRYEDQDAAANYGLGVQVRWSLFDGGLRSNRVGETRAQLIQEQERLRDLQLGVATDVRDAQQRYREASERLRLTGKVLTASELDLKLARKGYKEGIRTFYDLSVAESNYRNAMAQRVVAQYDLQGAIARLYWSLGSMDSLYGEDAGSVAP</sequence>
<evidence type="ECO:0000256" key="7">
    <source>
        <dbReference type="PIRNR" id="PIRNR001892"/>
    </source>
</evidence>
<name>A0A369CII2_9GAMM</name>
<evidence type="ECO:0000256" key="4">
    <source>
        <dbReference type="ARBA" id="ARBA00022692"/>
    </source>
</evidence>
<keyword evidence="7" id="KW-0204">Cytolysis</keyword>
<evidence type="ECO:0000256" key="6">
    <source>
        <dbReference type="ARBA" id="ARBA00023237"/>
    </source>
</evidence>
<dbReference type="GO" id="GO:0015288">
    <property type="term" value="F:porin activity"/>
    <property type="evidence" value="ECO:0007669"/>
    <property type="project" value="TreeGrafter"/>
</dbReference>
<keyword evidence="6 7" id="KW-0998">Cell outer membrane</keyword>
<dbReference type="GO" id="GO:0031640">
    <property type="term" value="P:killing of cells of another organism"/>
    <property type="evidence" value="ECO:0007669"/>
    <property type="project" value="UniProtKB-KW"/>
</dbReference>
<evidence type="ECO:0000313" key="10">
    <source>
        <dbReference type="Proteomes" id="UP000252707"/>
    </source>
</evidence>
<dbReference type="SUPFAM" id="SSF56954">
    <property type="entry name" value="Outer membrane efflux proteins (OEP)"/>
    <property type="match status" value="1"/>
</dbReference>
<dbReference type="PIRSF" id="PIRSF001892">
    <property type="entry name" value="CyaE"/>
    <property type="match status" value="1"/>
</dbReference>
<dbReference type="InterPro" id="IPR003423">
    <property type="entry name" value="OMP_efflux"/>
</dbReference>
<evidence type="ECO:0000256" key="5">
    <source>
        <dbReference type="ARBA" id="ARBA00023136"/>
    </source>
</evidence>
<dbReference type="PANTHER" id="PTHR30026:SF21">
    <property type="entry name" value="SLR1270 PROTEIN"/>
    <property type="match status" value="1"/>
</dbReference>
<dbReference type="Pfam" id="PF02321">
    <property type="entry name" value="OEP"/>
    <property type="match status" value="2"/>
</dbReference>
<evidence type="ECO:0000256" key="1">
    <source>
        <dbReference type="ARBA" id="ARBA00007613"/>
    </source>
</evidence>
<keyword evidence="5 7" id="KW-0472">Membrane</keyword>
<organism evidence="9 10">
    <name type="scientific">Thioalbus denitrificans</name>
    <dbReference type="NCBI Taxonomy" id="547122"/>
    <lineage>
        <taxon>Bacteria</taxon>
        <taxon>Pseudomonadati</taxon>
        <taxon>Pseudomonadota</taxon>
        <taxon>Gammaproteobacteria</taxon>
        <taxon>Chromatiales</taxon>
        <taxon>Ectothiorhodospiraceae</taxon>
        <taxon>Thioalbus</taxon>
    </lineage>
</organism>
<dbReference type="Gene3D" id="1.20.1600.10">
    <property type="entry name" value="Outer membrane efflux proteins (OEP)"/>
    <property type="match status" value="1"/>
</dbReference>
<dbReference type="GO" id="GO:1990281">
    <property type="term" value="C:efflux pump complex"/>
    <property type="evidence" value="ECO:0007669"/>
    <property type="project" value="TreeGrafter"/>
</dbReference>
<dbReference type="InterPro" id="IPR051906">
    <property type="entry name" value="TolC-like"/>
</dbReference>
<dbReference type="AlphaFoldDB" id="A0A369CII2"/>